<evidence type="ECO:0000313" key="1">
    <source>
        <dbReference type="EMBL" id="ACQ92379.1"/>
    </source>
</evidence>
<protein>
    <submittedName>
        <fullName evidence="1">Putative transmembrane protein</fullName>
    </submittedName>
</protein>
<dbReference type="RefSeq" id="WP_012728978.1">
    <property type="nucleotide sequence ID" value="NC_012691.1"/>
</dbReference>
<dbReference type="HOGENOM" id="CLU_027479_0_0_6"/>
<dbReference type="AlphaFoldDB" id="C4LBE4"/>
<reference evidence="1 2" key="2">
    <citation type="journal article" date="2011" name="Stand. Genomic Sci.">
        <title>Complete genome sequence of Tolumonas auensis type strain (TA 4).</title>
        <authorList>
            <person name="Chertkov O."/>
            <person name="Copeland A."/>
            <person name="Lucas S."/>
            <person name="Lapidus A."/>
            <person name="Berry K.W."/>
            <person name="Detter J.C."/>
            <person name="Del Rio T.G."/>
            <person name="Hammon N."/>
            <person name="Dalin E."/>
            <person name="Tice H."/>
            <person name="Pitluck S."/>
            <person name="Richardson P."/>
            <person name="Bruce D."/>
            <person name="Goodwin L."/>
            <person name="Han C."/>
            <person name="Tapia R."/>
            <person name="Saunders E."/>
            <person name="Schmutz J."/>
            <person name="Brettin T."/>
            <person name="Larimer F."/>
            <person name="Land M."/>
            <person name="Hauser L."/>
            <person name="Spring S."/>
            <person name="Rohde M."/>
            <person name="Kyrpides N.C."/>
            <person name="Ivanova N."/>
            <person name="Goker M."/>
            <person name="Beller H.R."/>
            <person name="Klenk H.P."/>
            <person name="Woyke T."/>
        </authorList>
    </citation>
    <scope>NUCLEOTIDE SEQUENCE [LARGE SCALE GENOMIC DNA]</scope>
    <source>
        <strain evidence="2">DSM 9187 / TA4</strain>
    </source>
</reference>
<gene>
    <name evidence="1" type="ordered locus">Tola_0751</name>
</gene>
<dbReference type="Proteomes" id="UP000009073">
    <property type="component" value="Chromosome"/>
</dbReference>
<keyword evidence="2" id="KW-1185">Reference proteome</keyword>
<evidence type="ECO:0000313" key="2">
    <source>
        <dbReference type="Proteomes" id="UP000009073"/>
    </source>
</evidence>
<accession>C4LBE4</accession>
<dbReference type="EMBL" id="CP001616">
    <property type="protein sequence ID" value="ACQ92379.1"/>
    <property type="molecule type" value="Genomic_DNA"/>
</dbReference>
<dbReference type="OrthoDB" id="8477619at2"/>
<keyword evidence="1" id="KW-0812">Transmembrane</keyword>
<keyword evidence="1" id="KW-0472">Membrane</keyword>
<dbReference type="KEGG" id="tau:Tola_0751"/>
<reference evidence="2" key="1">
    <citation type="submission" date="2009-05" db="EMBL/GenBank/DDBJ databases">
        <title>Complete sequence of Tolumonas auensis DSM 9187.</title>
        <authorList>
            <consortium name="US DOE Joint Genome Institute"/>
            <person name="Lucas S."/>
            <person name="Copeland A."/>
            <person name="Lapidus A."/>
            <person name="Glavina del Rio T."/>
            <person name="Tice H."/>
            <person name="Bruce D."/>
            <person name="Goodwin L."/>
            <person name="Pitluck S."/>
            <person name="Chertkov O."/>
            <person name="Brettin T."/>
            <person name="Detter J.C."/>
            <person name="Han C."/>
            <person name="Larimer F."/>
            <person name="Land M."/>
            <person name="Hauser L."/>
            <person name="Kyrpides N."/>
            <person name="Mikhailova N."/>
            <person name="Spring S."/>
            <person name="Beller H."/>
        </authorList>
    </citation>
    <scope>NUCLEOTIDE SEQUENCE [LARGE SCALE GENOMIC DNA]</scope>
    <source>
        <strain evidence="2">DSM 9187 / TA4</strain>
    </source>
</reference>
<dbReference type="eggNOG" id="ENOG502Z7RQ">
    <property type="taxonomic scope" value="Bacteria"/>
</dbReference>
<proteinExistence type="predicted"/>
<name>C4LBE4_TOLAT</name>
<organism evidence="1 2">
    <name type="scientific">Tolumonas auensis (strain DSM 9187 / NBRC 110442 / TA 4)</name>
    <dbReference type="NCBI Taxonomy" id="595494"/>
    <lineage>
        <taxon>Bacteria</taxon>
        <taxon>Pseudomonadati</taxon>
        <taxon>Pseudomonadota</taxon>
        <taxon>Gammaproteobacteria</taxon>
        <taxon>Aeromonadales</taxon>
        <taxon>Aeromonadaceae</taxon>
        <taxon>Tolumonas</taxon>
    </lineage>
</organism>
<sequence length="499" mass="53772">MTILEGDIKLLASERLADTDDGGGRMTGTEVVTGQHNSLFPDISDLDRSYGRVNLRKAFLDIDTDNVDVYYGSYVAVLKPPADPNVAITLFSTEDHFDERAAARDFMERYLARGPRWQGYLYDTQIKGQRAIRFFQRKQQRLPEVGETLDLVGDEGKSTEFEQYVRITKVSSEEREFLVSGYGQSFVRTVVTAEISDPLRFTFEGNTPTPYDNEAQKTGFRETVVADAAEYFGTVPLKSAAAFGSMQCYAETIFTQLVPSSRTETPAIDLTAGGQSSTLTPSDNGVVTTQTVVAIGPNKSWYLGNAAQPGSVSFVIGSATIKDSGGEMVLGGTVVGSIEYQRGVVSFNSQCPDYGTATKTIAFKPAGSVSRISDTMNIPINENTRGYAYTATLRPIPDPGSLIVSFMAQGKWYDLVDNGKGELYGADASYGSGTISFSTGSLMMTLGALPDTGSSILFAWGSPTTSFNRANTPTTQAGVSGVLGDGITFNEWPLLAISA</sequence>
<dbReference type="STRING" id="595494.Tola_0751"/>